<gene>
    <name evidence="3" type="ORF">SV7mr_43830</name>
</gene>
<accession>A0A517T0I1</accession>
<evidence type="ECO:0000313" key="3">
    <source>
        <dbReference type="EMBL" id="QDT61842.1"/>
    </source>
</evidence>
<keyword evidence="4" id="KW-1185">Reference proteome</keyword>
<name>A0A517T0I1_9BACT</name>
<dbReference type="AlphaFoldDB" id="A0A517T0I1"/>
<feature type="transmembrane region" description="Helical" evidence="2">
    <location>
        <begin position="41"/>
        <end position="64"/>
    </location>
</feature>
<proteinExistence type="predicted"/>
<evidence type="ECO:0000256" key="1">
    <source>
        <dbReference type="SAM" id="MobiDB-lite"/>
    </source>
</evidence>
<reference evidence="3 4" key="1">
    <citation type="submission" date="2019-02" db="EMBL/GenBank/DDBJ databases">
        <title>Deep-cultivation of Planctomycetes and their phenomic and genomic characterization uncovers novel biology.</title>
        <authorList>
            <person name="Wiegand S."/>
            <person name="Jogler M."/>
            <person name="Boedeker C."/>
            <person name="Pinto D."/>
            <person name="Vollmers J."/>
            <person name="Rivas-Marin E."/>
            <person name="Kohn T."/>
            <person name="Peeters S.H."/>
            <person name="Heuer A."/>
            <person name="Rast P."/>
            <person name="Oberbeckmann S."/>
            <person name="Bunk B."/>
            <person name="Jeske O."/>
            <person name="Meyerdierks A."/>
            <person name="Storesund J.E."/>
            <person name="Kallscheuer N."/>
            <person name="Luecker S."/>
            <person name="Lage O.M."/>
            <person name="Pohl T."/>
            <person name="Merkel B.J."/>
            <person name="Hornburger P."/>
            <person name="Mueller R.-W."/>
            <person name="Bruemmer F."/>
            <person name="Labrenz M."/>
            <person name="Spormann A.M."/>
            <person name="Op den Camp H."/>
            <person name="Overmann J."/>
            <person name="Amann R."/>
            <person name="Jetten M.S.M."/>
            <person name="Mascher T."/>
            <person name="Medema M.H."/>
            <person name="Devos D.P."/>
            <person name="Kaster A.-K."/>
            <person name="Ovreas L."/>
            <person name="Rohde M."/>
            <person name="Galperin M.Y."/>
            <person name="Jogler C."/>
        </authorList>
    </citation>
    <scope>NUCLEOTIDE SEQUENCE [LARGE SCALE GENOMIC DNA]</scope>
    <source>
        <strain evidence="3 4">SV_7m_r</strain>
    </source>
</reference>
<keyword evidence="2" id="KW-0812">Transmembrane</keyword>
<sequence>MNDSTDDRPPDFDSDQAINPYSSPTTDSVSAQSLPKSELNFIGGMFGVCVLAAATGVIGILPMFSGMFNPSTGDEIGWVLGAGIWAIGFGLIGLMLPHRLRWQYAVIMMCCSVPALVLYVPVCVVIATPIVLSGGRGLESLGPIVASVIAAVAVMAIFALVIRRTARRRDALDSVLETPQHPTGFSE</sequence>
<feature type="compositionally biased region" description="Basic and acidic residues" evidence="1">
    <location>
        <begin position="1"/>
        <end position="11"/>
    </location>
</feature>
<feature type="region of interest" description="Disordered" evidence="1">
    <location>
        <begin position="1"/>
        <end position="31"/>
    </location>
</feature>
<protein>
    <submittedName>
        <fullName evidence="3">Uncharacterized protein</fullName>
    </submittedName>
</protein>
<dbReference type="Proteomes" id="UP000315003">
    <property type="component" value="Chromosome"/>
</dbReference>
<feature type="compositionally biased region" description="Polar residues" evidence="1">
    <location>
        <begin position="16"/>
        <end position="31"/>
    </location>
</feature>
<dbReference type="EMBL" id="CP036272">
    <property type="protein sequence ID" value="QDT61842.1"/>
    <property type="molecule type" value="Genomic_DNA"/>
</dbReference>
<keyword evidence="2" id="KW-0472">Membrane</keyword>
<evidence type="ECO:0000313" key="4">
    <source>
        <dbReference type="Proteomes" id="UP000315003"/>
    </source>
</evidence>
<feature type="transmembrane region" description="Helical" evidence="2">
    <location>
        <begin position="104"/>
        <end position="132"/>
    </location>
</feature>
<evidence type="ECO:0000256" key="2">
    <source>
        <dbReference type="SAM" id="Phobius"/>
    </source>
</evidence>
<dbReference type="RefSeq" id="WP_145276179.1">
    <property type="nucleotide sequence ID" value="NZ_CP036272.1"/>
</dbReference>
<organism evidence="3 4">
    <name type="scientific">Stieleria bergensis</name>
    <dbReference type="NCBI Taxonomy" id="2528025"/>
    <lineage>
        <taxon>Bacteria</taxon>
        <taxon>Pseudomonadati</taxon>
        <taxon>Planctomycetota</taxon>
        <taxon>Planctomycetia</taxon>
        <taxon>Pirellulales</taxon>
        <taxon>Pirellulaceae</taxon>
        <taxon>Stieleria</taxon>
    </lineage>
</organism>
<keyword evidence="2" id="KW-1133">Transmembrane helix</keyword>
<feature type="transmembrane region" description="Helical" evidence="2">
    <location>
        <begin position="76"/>
        <end position="97"/>
    </location>
</feature>
<feature type="transmembrane region" description="Helical" evidence="2">
    <location>
        <begin position="144"/>
        <end position="162"/>
    </location>
</feature>